<organism evidence="1 2">
    <name type="scientific">Jiangella aurantiaca</name>
    <dbReference type="NCBI Taxonomy" id="2530373"/>
    <lineage>
        <taxon>Bacteria</taxon>
        <taxon>Bacillati</taxon>
        <taxon>Actinomycetota</taxon>
        <taxon>Actinomycetes</taxon>
        <taxon>Jiangellales</taxon>
        <taxon>Jiangellaceae</taxon>
        <taxon>Jiangella</taxon>
    </lineage>
</organism>
<name>A0A4R5AIT7_9ACTN</name>
<dbReference type="EMBL" id="SMLB01000006">
    <property type="protein sequence ID" value="TDD71366.1"/>
    <property type="molecule type" value="Genomic_DNA"/>
</dbReference>
<dbReference type="OrthoDB" id="4948239at2"/>
<keyword evidence="2" id="KW-1185">Reference proteome</keyword>
<comment type="caution">
    <text evidence="1">The sequence shown here is derived from an EMBL/GenBank/DDBJ whole genome shotgun (WGS) entry which is preliminary data.</text>
</comment>
<dbReference type="AlphaFoldDB" id="A0A4R5AIT7"/>
<evidence type="ECO:0000313" key="1">
    <source>
        <dbReference type="EMBL" id="TDD71366.1"/>
    </source>
</evidence>
<dbReference type="Proteomes" id="UP000295217">
    <property type="component" value="Unassembled WGS sequence"/>
</dbReference>
<gene>
    <name evidence="1" type="ORF">E1262_07135</name>
</gene>
<reference evidence="1 2" key="1">
    <citation type="submission" date="2019-02" db="EMBL/GenBank/DDBJ databases">
        <title>Draft genome sequences of novel Actinobacteria.</title>
        <authorList>
            <person name="Sahin N."/>
            <person name="Ay H."/>
            <person name="Saygin H."/>
        </authorList>
    </citation>
    <scope>NUCLEOTIDE SEQUENCE [LARGE SCALE GENOMIC DNA]</scope>
    <source>
        <strain evidence="1 2">8K307</strain>
    </source>
</reference>
<proteinExistence type="predicted"/>
<accession>A0A4R5AIT7</accession>
<protein>
    <submittedName>
        <fullName evidence="1">Uncharacterized protein</fullName>
    </submittedName>
</protein>
<sequence>MSFITFDLGGIMELQPSIGVGAGDLQHAVRAETARILRETKGDALAQSKLLLGRIRDLDLITEAEVDSLYRLAEIEHEAAAERTDAGRAYLESRAIYNDLLARGGASPVALVLASSSVGSYTITGSPDRSGGVVFKKNTGAWESRGQKIGALVGANWGPAGAAIGGAIGGAVGAAVDGCLD</sequence>
<dbReference type="RefSeq" id="WP_132102430.1">
    <property type="nucleotide sequence ID" value="NZ_SMLB01000006.1"/>
</dbReference>
<evidence type="ECO:0000313" key="2">
    <source>
        <dbReference type="Proteomes" id="UP000295217"/>
    </source>
</evidence>